<dbReference type="AlphaFoldDB" id="A0A0B5E6F1"/>
<keyword evidence="2" id="KW-1185">Reference proteome</keyword>
<proteinExistence type="predicted"/>
<dbReference type="Pfam" id="PF13704">
    <property type="entry name" value="Glyco_tranf_2_4"/>
    <property type="match status" value="1"/>
</dbReference>
<name>A0A0B5E6F1_9RHOB</name>
<evidence type="ECO:0008006" key="3">
    <source>
        <dbReference type="Google" id="ProtNLM"/>
    </source>
</evidence>
<organism evidence="1 2">
    <name type="scientific">Celeribacter indicus</name>
    <dbReference type="NCBI Taxonomy" id="1208324"/>
    <lineage>
        <taxon>Bacteria</taxon>
        <taxon>Pseudomonadati</taxon>
        <taxon>Pseudomonadota</taxon>
        <taxon>Alphaproteobacteria</taxon>
        <taxon>Rhodobacterales</taxon>
        <taxon>Roseobacteraceae</taxon>
        <taxon>Celeribacter</taxon>
    </lineage>
</organism>
<dbReference type="Proteomes" id="UP000031521">
    <property type="component" value="Chromosome"/>
</dbReference>
<dbReference type="STRING" id="1208324.P73_3871"/>
<sequence>MTSSPTWAVVALVDEPAPLVAAFARHHLALGASEVHLFLDRPDPEADRLLSGLSGCRLTVLDQAFWDATNRGRRPERHTGRQRFVSTRIYRQTSCDWLLHCDADEFVSDRAALSAALASADRSKGLVLRNRERVYLAGDPGMHLFGGAFRTPVDFPDADAAAVYGDFARYLAHGLTGHRVGKTIVPTGHDWEMGVHHPKLPGPDRITPDLARAPGRMLLHFDGLTPLHYALKLLRKAFENYSGPKRQIGAARERQYRFVRSHAGQPEEVMALVRGVQQLDARQAAMLDALGVLDTAPFRPRDCDGLDLGRTGFDALLRHREAALFRTAGFDM</sequence>
<dbReference type="RefSeq" id="WP_083373479.1">
    <property type="nucleotide sequence ID" value="NZ_CP004393.1"/>
</dbReference>
<dbReference type="OrthoDB" id="7203640at2"/>
<accession>A0A0B5E6F1</accession>
<dbReference type="KEGG" id="cid:P73_3871"/>
<protein>
    <recommendedName>
        <fullName evidence="3">Glycosyl transferase family 2</fullName>
    </recommendedName>
</protein>
<dbReference type="EMBL" id="CP004393">
    <property type="protein sequence ID" value="AJE48586.1"/>
    <property type="molecule type" value="Genomic_DNA"/>
</dbReference>
<evidence type="ECO:0000313" key="1">
    <source>
        <dbReference type="EMBL" id="AJE48586.1"/>
    </source>
</evidence>
<gene>
    <name evidence="1" type="ORF">P73_3871</name>
</gene>
<reference evidence="1 2" key="1">
    <citation type="journal article" date="2014" name="Int. J. Syst. Evol. Microbiol.">
        <title>Celeribacter indicus sp. nov., a polycyclic aromatic hydrocarbon-degrading bacterium from deep-sea sediment and reclassification of Huaishuia halophila as Celeribacter halophilus comb. nov.</title>
        <authorList>
            <person name="Lai Q."/>
            <person name="Cao J."/>
            <person name="Yuan J."/>
            <person name="Li F."/>
            <person name="Shao Z."/>
        </authorList>
    </citation>
    <scope>NUCLEOTIDE SEQUENCE [LARGE SCALE GENOMIC DNA]</scope>
    <source>
        <strain evidence="1">P73</strain>
    </source>
</reference>
<evidence type="ECO:0000313" key="2">
    <source>
        <dbReference type="Proteomes" id="UP000031521"/>
    </source>
</evidence>
<dbReference type="HOGENOM" id="CLU_071579_0_0_5"/>